<dbReference type="PROSITE" id="PS50405">
    <property type="entry name" value="GST_CTER"/>
    <property type="match status" value="4"/>
</dbReference>
<dbReference type="InterPro" id="IPR036282">
    <property type="entry name" value="Glutathione-S-Trfase_C_sf"/>
</dbReference>
<feature type="domain" description="GST N-terminal" evidence="5">
    <location>
        <begin position="229"/>
        <end position="308"/>
    </location>
</feature>
<dbReference type="InterPro" id="IPR036249">
    <property type="entry name" value="Thioredoxin-like_sf"/>
</dbReference>
<accession>A0A0D3HFW0</accession>
<dbReference type="InterPro" id="IPR045073">
    <property type="entry name" value="Omega/Tau-like"/>
</dbReference>
<dbReference type="InterPro" id="IPR040079">
    <property type="entry name" value="Glutathione_S-Trfase"/>
</dbReference>
<dbReference type="GO" id="GO:0006749">
    <property type="term" value="P:glutathione metabolic process"/>
    <property type="evidence" value="ECO:0007669"/>
    <property type="project" value="InterPro"/>
</dbReference>
<dbReference type="InterPro" id="IPR045074">
    <property type="entry name" value="GST_C_Tau"/>
</dbReference>
<feature type="domain" description="GST N-terminal" evidence="5">
    <location>
        <begin position="8"/>
        <end position="87"/>
    </location>
</feature>
<dbReference type="PANTHER" id="PTHR11260:SF476">
    <property type="entry name" value="OS10G0530500 PROTEIN"/>
    <property type="match status" value="1"/>
</dbReference>
<dbReference type="SUPFAM" id="SSF52833">
    <property type="entry name" value="Thioredoxin-like"/>
    <property type="match status" value="5"/>
</dbReference>
<comment type="similarity">
    <text evidence="3">Belongs to the GST superfamily. Tau family.</text>
</comment>
<feature type="domain" description="GST C-terminal" evidence="6">
    <location>
        <begin position="534"/>
        <end position="666"/>
    </location>
</feature>
<dbReference type="CDD" id="cd03185">
    <property type="entry name" value="GST_C_Tau"/>
    <property type="match status" value="4"/>
</dbReference>
<dbReference type="EnsemblPlants" id="OBART10G16470.1">
    <property type="protein sequence ID" value="OBART10G16470.1"/>
    <property type="gene ID" value="OBART10G16470"/>
</dbReference>
<dbReference type="FunFam" id="3.40.30.10:FF:000044">
    <property type="entry name" value="Glutathione S-transferase GSTU6"/>
    <property type="match status" value="4"/>
</dbReference>
<dbReference type="HOGENOM" id="CLU_011226_23_2_1"/>
<feature type="domain" description="GST C-terminal" evidence="6">
    <location>
        <begin position="315"/>
        <end position="451"/>
    </location>
</feature>
<evidence type="ECO:0000256" key="1">
    <source>
        <dbReference type="ARBA" id="ARBA00012452"/>
    </source>
</evidence>
<dbReference type="STRING" id="65489.A0A0D3HFW0"/>
<dbReference type="FunFam" id="1.20.1050.10:FF:000023">
    <property type="entry name" value="Probable glutathione S-transferase GSTU6"/>
    <property type="match status" value="4"/>
</dbReference>
<evidence type="ECO:0000256" key="4">
    <source>
        <dbReference type="ARBA" id="ARBA00047960"/>
    </source>
</evidence>
<reference evidence="7" key="2">
    <citation type="submission" date="2015-03" db="UniProtKB">
        <authorList>
            <consortium name="EnsemblPlants"/>
        </authorList>
    </citation>
    <scope>IDENTIFICATION</scope>
</reference>
<protein>
    <recommendedName>
        <fullName evidence="1">glutathione transferase</fullName>
        <ecNumber evidence="1">2.5.1.18</ecNumber>
    </recommendedName>
</protein>
<evidence type="ECO:0000256" key="2">
    <source>
        <dbReference type="ARBA" id="ARBA00022679"/>
    </source>
</evidence>
<evidence type="ECO:0000259" key="6">
    <source>
        <dbReference type="PROSITE" id="PS50405"/>
    </source>
</evidence>
<organism evidence="7">
    <name type="scientific">Oryza barthii</name>
    <dbReference type="NCBI Taxonomy" id="65489"/>
    <lineage>
        <taxon>Eukaryota</taxon>
        <taxon>Viridiplantae</taxon>
        <taxon>Streptophyta</taxon>
        <taxon>Embryophyta</taxon>
        <taxon>Tracheophyta</taxon>
        <taxon>Spermatophyta</taxon>
        <taxon>Magnoliopsida</taxon>
        <taxon>Liliopsida</taxon>
        <taxon>Poales</taxon>
        <taxon>Poaceae</taxon>
        <taxon>BOP clade</taxon>
        <taxon>Oryzoideae</taxon>
        <taxon>Oryzeae</taxon>
        <taxon>Oryzinae</taxon>
        <taxon>Oryza</taxon>
    </lineage>
</organism>
<dbReference type="eggNOG" id="KOG0406">
    <property type="taxonomic scope" value="Eukaryota"/>
</dbReference>
<dbReference type="InterPro" id="IPR010987">
    <property type="entry name" value="Glutathione-S-Trfase_C-like"/>
</dbReference>
<dbReference type="PROSITE" id="PS50404">
    <property type="entry name" value="GST_NTER"/>
    <property type="match status" value="5"/>
</dbReference>
<evidence type="ECO:0000313" key="8">
    <source>
        <dbReference type="Proteomes" id="UP000026960"/>
    </source>
</evidence>
<dbReference type="Gramene" id="OBART10G16470.1">
    <property type="protein sequence ID" value="OBART10G16470.1"/>
    <property type="gene ID" value="OBART10G16470"/>
</dbReference>
<evidence type="ECO:0000313" key="7">
    <source>
        <dbReference type="EnsemblPlants" id="OBART10G16470.1"/>
    </source>
</evidence>
<dbReference type="SUPFAM" id="SSF47616">
    <property type="entry name" value="GST C-terminal domain-like"/>
    <property type="match status" value="4"/>
</dbReference>
<proteinExistence type="inferred from homology"/>
<dbReference type="PaxDb" id="65489-OBART10G16470.1"/>
<dbReference type="Pfam" id="PF13410">
    <property type="entry name" value="GST_C_2"/>
    <property type="match status" value="3"/>
</dbReference>
<feature type="domain" description="GST C-terminal" evidence="6">
    <location>
        <begin position="774"/>
        <end position="915"/>
    </location>
</feature>
<dbReference type="Pfam" id="PF02798">
    <property type="entry name" value="GST_N"/>
    <property type="match status" value="5"/>
</dbReference>
<dbReference type="Gene3D" id="1.20.1050.10">
    <property type="match status" value="5"/>
</dbReference>
<dbReference type="GO" id="GO:0004364">
    <property type="term" value="F:glutathione transferase activity"/>
    <property type="evidence" value="ECO:0007669"/>
    <property type="project" value="UniProtKB-EC"/>
</dbReference>
<dbReference type="SFLD" id="SFLDG01152">
    <property type="entry name" value="Main.3:_Omega-_and_Tau-like"/>
    <property type="match status" value="4"/>
</dbReference>
<dbReference type="SFLD" id="SFLDG00358">
    <property type="entry name" value="Main_(cytGST)"/>
    <property type="match status" value="5"/>
</dbReference>
<dbReference type="SFLD" id="SFLDS00019">
    <property type="entry name" value="Glutathione_Transferase_(cytos"/>
    <property type="match status" value="5"/>
</dbReference>
<keyword evidence="8" id="KW-1185">Reference proteome</keyword>
<feature type="domain" description="GST N-terminal" evidence="5">
    <location>
        <begin position="448"/>
        <end position="527"/>
    </location>
</feature>
<sequence length="1030" mass="113265">MATSEGDDQLKLLGLWVSPYTHRVKLALSFKGLSYEYVEEDLSNKSELLLSTNPVHKKVPVLIHNGKPICESKVIVQYLDEEFPNSGVSLLPSDPYDRAIARFWAAYINDKLMPSWLQSSMGKTEEERAEALKQTLEAVSNLETAFKECSKGKPFFGGDTVGYLDVSLGAMIGWMRAGEALHGRRTFDATRSPLLNAWMERFAALDAAKAAMPDNNKLVEMAAGGGGGDELKLLGLWASPYVLRAKFALSFKGLSYENVEEDLHNKSELLLSSNPVHKKVPVLIHNGKPICESQIIVEYVDEAFPDAGVSLLPSDPYDRAVARFWAAYINDKFMPAWQKASLGLTEEEKAEAVKQMLAAIENLETAFKELSRGKPFFGGDTAGYLDVTLGTVVGWARAGEVLFGRKLFDATRSPLLAAWMERFVALDAVKAVLPDNAELIEYGKMRMAHYAKLAAALAAANKKAKLALQLKGVSYEYIEEDLGNKSDLFLRSNPVHKTVPVLIHNGNPICESSIIVQYIDESFPSSAASLLPADPYDRAVARFWAAYIDDKLAAPWRMVYRVKTEEERDELMKQTLAAVDVLEGGLKECSKGKGCFFGGDSVGYVDVVLGGLVSWVHASDKLSGAKLFDAAKAPLLAAWLGRFGELDAAKAVLQDVDKVVEYTKKFQPRDSGTAADRQAEMAGGGGAGELKLLGHWASAYVTRVKLALHLKGVSYEYVEEDLRNKSDLLLASNPVHKTVPVLIHNGNPIRESQIIMQYIDEAFSGAGDSLLPADPHERAVARFWAAYIEDKFSSLPMIGEMIRLVAPWEKVFRAKTEEERAAWMKQMFVAVEALEGGLKECSKGKGCFFGGDSVGYVDVVLGGAVSFVHANDVITGGKLFDAAKTPLLAEWLRRFGELDAAKAVLQDVDRAVEYTKVLTGEMAGHDELKLLGHWSSAYVTRVKLALHLKGVSYEYVEEDLRNKSDLLLASNPVHKTVPVLIHNGNPIRESQIIVQYIDEVFSGAGDSILPADPYERAVARFWAAYIDDKV</sequence>
<dbReference type="Gene3D" id="3.40.30.10">
    <property type="entry name" value="Glutaredoxin"/>
    <property type="match status" value="5"/>
</dbReference>
<keyword evidence="2" id="KW-0808">Transferase</keyword>
<feature type="domain" description="GST N-terminal" evidence="5">
    <location>
        <begin position="926"/>
        <end position="1005"/>
    </location>
</feature>
<name>A0A0D3HFW0_9ORYZ</name>
<dbReference type="InterPro" id="IPR004045">
    <property type="entry name" value="Glutathione_S-Trfase_N"/>
</dbReference>
<feature type="domain" description="GST C-terminal" evidence="6">
    <location>
        <begin position="94"/>
        <end position="225"/>
    </location>
</feature>
<evidence type="ECO:0000259" key="5">
    <source>
        <dbReference type="PROSITE" id="PS50404"/>
    </source>
</evidence>
<dbReference type="GO" id="GO:0005737">
    <property type="term" value="C:cytoplasm"/>
    <property type="evidence" value="ECO:0007669"/>
    <property type="project" value="TreeGrafter"/>
</dbReference>
<feature type="domain" description="GST N-terminal" evidence="5">
    <location>
        <begin position="688"/>
        <end position="767"/>
    </location>
</feature>
<dbReference type="AlphaFoldDB" id="A0A0D3HFW0"/>
<dbReference type="Proteomes" id="UP000026960">
    <property type="component" value="Chromosome 10"/>
</dbReference>
<dbReference type="CDD" id="cd03058">
    <property type="entry name" value="GST_N_Tau"/>
    <property type="match status" value="4"/>
</dbReference>
<reference evidence="7" key="1">
    <citation type="journal article" date="2009" name="Rice">
        <title>De Novo Next Generation Sequencing of Plant Genomes.</title>
        <authorList>
            <person name="Rounsley S."/>
            <person name="Marri P.R."/>
            <person name="Yu Y."/>
            <person name="He R."/>
            <person name="Sisneros N."/>
            <person name="Goicoechea J.L."/>
            <person name="Lee S.J."/>
            <person name="Angelova A."/>
            <person name="Kudrna D."/>
            <person name="Luo M."/>
            <person name="Affourtit J."/>
            <person name="Desany B."/>
            <person name="Knight J."/>
            <person name="Niazi F."/>
            <person name="Egholm M."/>
            <person name="Wing R.A."/>
        </authorList>
    </citation>
    <scope>NUCLEOTIDE SEQUENCE [LARGE SCALE GENOMIC DNA]</scope>
    <source>
        <strain evidence="7">cv. IRGC 105608</strain>
    </source>
</reference>
<dbReference type="PANTHER" id="PTHR11260">
    <property type="entry name" value="GLUTATHIONE S-TRANSFERASE, GST, SUPERFAMILY, GST DOMAIN CONTAINING"/>
    <property type="match status" value="1"/>
</dbReference>
<evidence type="ECO:0000256" key="3">
    <source>
        <dbReference type="ARBA" id="ARBA00025743"/>
    </source>
</evidence>
<comment type="catalytic activity">
    <reaction evidence="4">
        <text>RX + glutathione = an S-substituted glutathione + a halide anion + H(+)</text>
        <dbReference type="Rhea" id="RHEA:16437"/>
        <dbReference type="ChEBI" id="CHEBI:15378"/>
        <dbReference type="ChEBI" id="CHEBI:16042"/>
        <dbReference type="ChEBI" id="CHEBI:17792"/>
        <dbReference type="ChEBI" id="CHEBI:57925"/>
        <dbReference type="ChEBI" id="CHEBI:90779"/>
        <dbReference type="EC" id="2.5.1.18"/>
    </reaction>
</comment>
<dbReference type="EC" id="2.5.1.18" evidence="1"/>